<evidence type="ECO:0000313" key="4">
    <source>
        <dbReference type="EMBL" id="MDV6298363.1"/>
    </source>
</evidence>
<dbReference type="Pfam" id="PF03446">
    <property type="entry name" value="NAD_binding_2"/>
    <property type="match status" value="1"/>
</dbReference>
<dbReference type="Gene3D" id="3.40.50.720">
    <property type="entry name" value="NAD(P)-binding Rossmann-like Domain"/>
    <property type="match status" value="1"/>
</dbReference>
<feature type="region of interest" description="Disordered" evidence="1">
    <location>
        <begin position="1"/>
        <end position="40"/>
    </location>
</feature>
<feature type="domain" description="3-hydroxyisobutyrate dehydrogenase-like NAD-binding" evidence="3">
    <location>
        <begin position="201"/>
        <end position="305"/>
    </location>
</feature>
<dbReference type="Proteomes" id="UP001185873">
    <property type="component" value="Unassembled WGS sequence"/>
</dbReference>
<evidence type="ECO:0000256" key="1">
    <source>
        <dbReference type="SAM" id="MobiDB-lite"/>
    </source>
</evidence>
<dbReference type="InterPro" id="IPR006115">
    <property type="entry name" value="6PGDH_NADP-bd"/>
</dbReference>
<dbReference type="RefSeq" id="WP_067716765.1">
    <property type="nucleotide sequence ID" value="NZ_JAWLKJ010000001.1"/>
</dbReference>
<organism evidence="4 5">
    <name type="scientific">Dietzia maris</name>
    <dbReference type="NCBI Taxonomy" id="37915"/>
    <lineage>
        <taxon>Bacteria</taxon>
        <taxon>Bacillati</taxon>
        <taxon>Actinomycetota</taxon>
        <taxon>Actinomycetes</taxon>
        <taxon>Mycobacteriales</taxon>
        <taxon>Dietziaceae</taxon>
        <taxon>Dietzia</taxon>
    </lineage>
</organism>
<dbReference type="GO" id="GO:0050661">
    <property type="term" value="F:NADP binding"/>
    <property type="evidence" value="ECO:0007669"/>
    <property type="project" value="InterPro"/>
</dbReference>
<comment type="caution">
    <text evidence="4">The sequence shown here is derived from an EMBL/GenBank/DDBJ whole genome shotgun (WGS) entry which is preliminary data.</text>
</comment>
<evidence type="ECO:0000259" key="2">
    <source>
        <dbReference type="Pfam" id="PF03446"/>
    </source>
</evidence>
<dbReference type="SUPFAM" id="SSF51735">
    <property type="entry name" value="NAD(P)-binding Rossmann-fold domains"/>
    <property type="match status" value="1"/>
</dbReference>
<evidence type="ECO:0000259" key="3">
    <source>
        <dbReference type="Pfam" id="PF14833"/>
    </source>
</evidence>
<accession>A0AAE4U6L6</accession>
<protein>
    <submittedName>
        <fullName evidence="4">NAD(P)-dependent oxidoreductase</fullName>
        <ecNumber evidence="4">1.1.-.-</ecNumber>
    </submittedName>
</protein>
<dbReference type="InterPro" id="IPR013328">
    <property type="entry name" value="6PGD_dom2"/>
</dbReference>
<name>A0AAE4U6L6_9ACTN</name>
<dbReference type="EMBL" id="JAWLKJ010000001">
    <property type="protein sequence ID" value="MDV6298363.1"/>
    <property type="molecule type" value="Genomic_DNA"/>
</dbReference>
<dbReference type="EC" id="1.1.-.-" evidence="4"/>
<dbReference type="GO" id="GO:0016491">
    <property type="term" value="F:oxidoreductase activity"/>
    <property type="evidence" value="ECO:0007669"/>
    <property type="project" value="UniProtKB-KW"/>
</dbReference>
<feature type="region of interest" description="Disordered" evidence="1">
    <location>
        <begin position="324"/>
        <end position="354"/>
    </location>
</feature>
<dbReference type="PANTHER" id="PTHR43060:SF15">
    <property type="entry name" value="3-HYDROXYISOBUTYRATE DEHYDROGENASE-LIKE 1, MITOCHONDRIAL-RELATED"/>
    <property type="match status" value="1"/>
</dbReference>
<dbReference type="InterPro" id="IPR029154">
    <property type="entry name" value="HIBADH-like_NADP-bd"/>
</dbReference>
<dbReference type="PANTHER" id="PTHR43060">
    <property type="entry name" value="3-HYDROXYISOBUTYRATE DEHYDROGENASE-LIKE 1, MITOCHONDRIAL-RELATED"/>
    <property type="match status" value="1"/>
</dbReference>
<dbReference type="AlphaFoldDB" id="A0AAE4U6L6"/>
<dbReference type="Gene3D" id="1.10.1040.10">
    <property type="entry name" value="N-(1-d-carboxylethyl)-l-norvaline Dehydrogenase, domain 2"/>
    <property type="match status" value="1"/>
</dbReference>
<gene>
    <name evidence="4" type="ORF">R3P82_04480</name>
</gene>
<dbReference type="SUPFAM" id="SSF48179">
    <property type="entry name" value="6-phosphogluconate dehydrogenase C-terminal domain-like"/>
    <property type="match status" value="1"/>
</dbReference>
<dbReference type="InterPro" id="IPR036291">
    <property type="entry name" value="NAD(P)-bd_dom_sf"/>
</dbReference>
<dbReference type="GO" id="GO:0051287">
    <property type="term" value="F:NAD binding"/>
    <property type="evidence" value="ECO:0007669"/>
    <property type="project" value="InterPro"/>
</dbReference>
<dbReference type="Pfam" id="PF14833">
    <property type="entry name" value="NAD_binding_11"/>
    <property type="match status" value="1"/>
</dbReference>
<dbReference type="InterPro" id="IPR008927">
    <property type="entry name" value="6-PGluconate_DH-like_C_sf"/>
</dbReference>
<evidence type="ECO:0000313" key="5">
    <source>
        <dbReference type="Proteomes" id="UP001185873"/>
    </source>
</evidence>
<keyword evidence="4" id="KW-0560">Oxidoreductase</keyword>
<sequence length="354" mass="35750">MSGHHAEADPASTPDPAPAPERDPAPGIGPGGPGDSPAPVGFIGLGNMGAPIANRLLAWPGGLVVCDVRPETTEPFVAEGATAAATGAEVARTARLVSVTVLDDAQVRDVVDGPEGILRTAAPGTVIAVHSTIADSTAVELAEVCAAAGVHLVDAPVSGGAQGAESGQLAVMVGAPREVYEACKPVFALWAGMPVHAGEVGAGTRMKLARNLLHFISFTATAEASRLAEAAGIDITKLGRVVRHTDAITGGAGAVMLRDTTAPIAADDFWHGVFTHVRGLGEKDLSLALGLADRLGVDLPLGTIALRDLGTGFGVGPGDLARRADVRASDGVSGDAGGTGRDHDDDHDDDEENR</sequence>
<feature type="domain" description="6-phosphogluconate dehydrogenase NADP-binding" evidence="2">
    <location>
        <begin position="40"/>
        <end position="192"/>
    </location>
</feature>
<feature type="compositionally biased region" description="Acidic residues" evidence="1">
    <location>
        <begin position="345"/>
        <end position="354"/>
    </location>
</feature>
<reference evidence="4" key="1">
    <citation type="submission" date="2023-10" db="EMBL/GenBank/DDBJ databases">
        <title>Development of a sustainable strategy for remediation of hydrocarbon-contaminated territories based on the waste exchange concept.</title>
        <authorList>
            <person name="Krivoruchko A."/>
        </authorList>
    </citation>
    <scope>NUCLEOTIDE SEQUENCE</scope>
    <source>
        <strain evidence="4">IEGM 1175</strain>
    </source>
</reference>
<proteinExistence type="predicted"/>